<protein>
    <recommendedName>
        <fullName evidence="3">N-acetyltransferase domain-containing protein</fullName>
    </recommendedName>
</protein>
<dbReference type="SUPFAM" id="SSF55729">
    <property type="entry name" value="Acyl-CoA N-acyltransferases (Nat)"/>
    <property type="match status" value="1"/>
</dbReference>
<dbReference type="Proteomes" id="UP000176484">
    <property type="component" value="Unassembled WGS sequence"/>
</dbReference>
<dbReference type="AlphaFoldDB" id="A0A1F6TKF7"/>
<evidence type="ECO:0008006" key="3">
    <source>
        <dbReference type="Google" id="ProtNLM"/>
    </source>
</evidence>
<evidence type="ECO:0000313" key="2">
    <source>
        <dbReference type="Proteomes" id="UP000176484"/>
    </source>
</evidence>
<evidence type="ECO:0000313" key="1">
    <source>
        <dbReference type="EMBL" id="OGI45569.1"/>
    </source>
</evidence>
<name>A0A1F6TKF7_9BACT</name>
<organism evidence="1 2">
    <name type="scientific">Candidatus Nomurabacteria bacterium GWB1_40_6</name>
    <dbReference type="NCBI Taxonomy" id="1801727"/>
    <lineage>
        <taxon>Bacteria</taxon>
        <taxon>Candidatus Nomuraibacteriota</taxon>
    </lineage>
</organism>
<reference evidence="1 2" key="1">
    <citation type="journal article" date="2016" name="Nat. Commun.">
        <title>Thousands of microbial genomes shed light on interconnected biogeochemical processes in an aquifer system.</title>
        <authorList>
            <person name="Anantharaman K."/>
            <person name="Brown C.T."/>
            <person name="Hug L.A."/>
            <person name="Sharon I."/>
            <person name="Castelle C.J."/>
            <person name="Probst A.J."/>
            <person name="Thomas B.C."/>
            <person name="Singh A."/>
            <person name="Wilkins M.J."/>
            <person name="Karaoz U."/>
            <person name="Brodie E.L."/>
            <person name="Williams K.H."/>
            <person name="Hubbard S.S."/>
            <person name="Banfield J.F."/>
        </authorList>
    </citation>
    <scope>NUCLEOTIDE SEQUENCE [LARGE SCALE GENOMIC DNA]</scope>
</reference>
<accession>A0A1F6TKF7</accession>
<dbReference type="Gene3D" id="3.40.630.30">
    <property type="match status" value="1"/>
</dbReference>
<gene>
    <name evidence="1" type="ORF">A2121_03225</name>
</gene>
<comment type="caution">
    <text evidence="1">The sequence shown here is derived from an EMBL/GenBank/DDBJ whole genome shotgun (WGS) entry which is preliminary data.</text>
</comment>
<proteinExistence type="predicted"/>
<dbReference type="InterPro" id="IPR016181">
    <property type="entry name" value="Acyl_CoA_acyltransferase"/>
</dbReference>
<sequence>MKITPKNKSQKFSLPLKIFESVHIADAISKDGEEFSIFVGLEKRYVEQLKKLSLDEKDLDLQKNTRDRKRFGENPYEDWYGKNRTPFCLIHKQTDALAALVWLGPEPLFSGENNWHTIGWRSYGAFRGKGIMKNFTQFAIDVYTRNFPDITIWCAIKRGNAGSSNLATTLGFQISEETSDDASLVMIK</sequence>
<dbReference type="EMBL" id="MFTD01000045">
    <property type="protein sequence ID" value="OGI45569.1"/>
    <property type="molecule type" value="Genomic_DNA"/>
</dbReference>